<name>A0A1Q3AUU8_CEPFO</name>
<protein>
    <recommendedName>
        <fullName evidence="9">U5 small nuclear ribonucleoprotein TSSC4</fullName>
    </recommendedName>
</protein>
<keyword evidence="13" id="KW-1185">Reference proteome</keyword>
<dbReference type="GO" id="GO:0005737">
    <property type="term" value="C:cytoplasm"/>
    <property type="evidence" value="ECO:0007669"/>
    <property type="project" value="UniProtKB-SubCell"/>
</dbReference>
<feature type="compositionally biased region" description="Acidic residues" evidence="11">
    <location>
        <begin position="378"/>
        <end position="391"/>
    </location>
</feature>
<keyword evidence="6" id="KW-0747">Spliceosome</keyword>
<dbReference type="FunCoup" id="A0A1Q3AUU8">
    <property type="interactions" value="859"/>
</dbReference>
<feature type="region of interest" description="Disordered" evidence="11">
    <location>
        <begin position="355"/>
        <end position="422"/>
    </location>
</feature>
<evidence type="ECO:0000256" key="2">
    <source>
        <dbReference type="ARBA" id="ARBA00004496"/>
    </source>
</evidence>
<dbReference type="GO" id="GO:0008380">
    <property type="term" value="P:RNA splicing"/>
    <property type="evidence" value="ECO:0007669"/>
    <property type="project" value="UniProtKB-KW"/>
</dbReference>
<gene>
    <name evidence="12" type="ORF">CFOL_v3_03032</name>
</gene>
<proteinExistence type="inferred from homology"/>
<dbReference type="OrthoDB" id="1906282at2759"/>
<dbReference type="InterPro" id="IPR029338">
    <property type="entry name" value="TSSC4"/>
</dbReference>
<dbReference type="AlphaFoldDB" id="A0A1Q3AUU8"/>
<evidence type="ECO:0000256" key="11">
    <source>
        <dbReference type="SAM" id="MobiDB-lite"/>
    </source>
</evidence>
<feature type="compositionally biased region" description="Basic and acidic residues" evidence="11">
    <location>
        <begin position="76"/>
        <end position="89"/>
    </location>
</feature>
<keyword evidence="8" id="KW-0539">Nucleus</keyword>
<reference evidence="13" key="1">
    <citation type="submission" date="2016-04" db="EMBL/GenBank/DDBJ databases">
        <title>Cephalotus genome sequencing.</title>
        <authorList>
            <person name="Fukushima K."/>
            <person name="Hasebe M."/>
            <person name="Fang X."/>
        </authorList>
    </citation>
    <scope>NUCLEOTIDE SEQUENCE [LARGE SCALE GENOMIC DNA]</scope>
    <source>
        <strain evidence="13">cv. St1</strain>
    </source>
</reference>
<dbReference type="PANTHER" id="PTHR13445:SF3">
    <property type="entry name" value="U5 SMALL NUCLEAR RIBONUCLEOPROTEIN TSSC4"/>
    <property type="match status" value="1"/>
</dbReference>
<feature type="compositionally biased region" description="Basic and acidic residues" evidence="11">
    <location>
        <begin position="355"/>
        <end position="365"/>
    </location>
</feature>
<dbReference type="GO" id="GO:0005681">
    <property type="term" value="C:spliceosomal complex"/>
    <property type="evidence" value="ECO:0007669"/>
    <property type="project" value="UniProtKB-KW"/>
</dbReference>
<dbReference type="PANTHER" id="PTHR13445">
    <property type="entry name" value="TUMOR SUPPRESSING SUBTRANSFERABLE CANDIDATE 4 TSSC4"/>
    <property type="match status" value="1"/>
</dbReference>
<feature type="compositionally biased region" description="Acidic residues" evidence="11">
    <location>
        <begin position="65"/>
        <end position="75"/>
    </location>
</feature>
<feature type="region of interest" description="Disordered" evidence="11">
    <location>
        <begin position="10"/>
        <end position="90"/>
    </location>
</feature>
<dbReference type="EMBL" id="BDDD01000116">
    <property type="protein sequence ID" value="GAV59501.1"/>
    <property type="molecule type" value="Genomic_DNA"/>
</dbReference>
<keyword evidence="4" id="KW-0963">Cytoplasm</keyword>
<evidence type="ECO:0000256" key="6">
    <source>
        <dbReference type="ARBA" id="ARBA00022728"/>
    </source>
</evidence>
<evidence type="ECO:0000256" key="7">
    <source>
        <dbReference type="ARBA" id="ARBA00023187"/>
    </source>
</evidence>
<comment type="similarity">
    <text evidence="3">Belongs to the TSSC4 family.</text>
</comment>
<evidence type="ECO:0000256" key="9">
    <source>
        <dbReference type="ARBA" id="ARBA00035304"/>
    </source>
</evidence>
<evidence type="ECO:0000256" key="8">
    <source>
        <dbReference type="ARBA" id="ARBA00023242"/>
    </source>
</evidence>
<dbReference type="Proteomes" id="UP000187406">
    <property type="component" value="Unassembled WGS sequence"/>
</dbReference>
<organism evidence="12 13">
    <name type="scientific">Cephalotus follicularis</name>
    <name type="common">Albany pitcher plant</name>
    <dbReference type="NCBI Taxonomy" id="3775"/>
    <lineage>
        <taxon>Eukaryota</taxon>
        <taxon>Viridiplantae</taxon>
        <taxon>Streptophyta</taxon>
        <taxon>Embryophyta</taxon>
        <taxon>Tracheophyta</taxon>
        <taxon>Spermatophyta</taxon>
        <taxon>Magnoliopsida</taxon>
        <taxon>eudicotyledons</taxon>
        <taxon>Gunneridae</taxon>
        <taxon>Pentapetalae</taxon>
        <taxon>rosids</taxon>
        <taxon>fabids</taxon>
        <taxon>Oxalidales</taxon>
        <taxon>Cephalotaceae</taxon>
        <taxon>Cephalotus</taxon>
    </lineage>
</organism>
<feature type="compositionally biased region" description="Low complexity" evidence="11">
    <location>
        <begin position="15"/>
        <end position="28"/>
    </location>
</feature>
<evidence type="ECO:0000256" key="4">
    <source>
        <dbReference type="ARBA" id="ARBA00022490"/>
    </source>
</evidence>
<comment type="caution">
    <text evidence="12">The sequence shown here is derived from an EMBL/GenBank/DDBJ whole genome shotgun (WGS) entry which is preliminary data.</text>
</comment>
<evidence type="ECO:0000256" key="3">
    <source>
        <dbReference type="ARBA" id="ARBA00010362"/>
    </source>
</evidence>
<dbReference type="GO" id="GO:0006397">
    <property type="term" value="P:mRNA processing"/>
    <property type="evidence" value="ECO:0007669"/>
    <property type="project" value="UniProtKB-KW"/>
</dbReference>
<evidence type="ECO:0000313" key="13">
    <source>
        <dbReference type="Proteomes" id="UP000187406"/>
    </source>
</evidence>
<evidence type="ECO:0000256" key="5">
    <source>
        <dbReference type="ARBA" id="ARBA00022664"/>
    </source>
</evidence>
<accession>A0A1Q3AUU8</accession>
<keyword evidence="5" id="KW-0507">mRNA processing</keyword>
<evidence type="ECO:0000256" key="1">
    <source>
        <dbReference type="ARBA" id="ARBA00004123"/>
    </source>
</evidence>
<keyword evidence="7" id="KW-0508">mRNA splicing</keyword>
<comment type="function">
    <text evidence="10">Protein associated with the U5 snRNP, during its maturation and its post-splicing recycling and which is required for spliceosomal tri-snRNP complex assembly in the nucleus. Has a molecular sequestering activity and transiently hinders SNRNP200 binding sites for constitutive splicing factors that intervene later during the assembly of the spliceosome and splicing. Together with its molecular sequestering activity, may also function as a molecular adapter and placeholder, coordinating the assembly of the U5 snRNP and its association with the U4/U6 di-snRNP.</text>
</comment>
<dbReference type="STRING" id="3775.A0A1Q3AUU8"/>
<feature type="compositionally biased region" description="Basic and acidic residues" evidence="11">
    <location>
        <begin position="32"/>
        <end position="49"/>
    </location>
</feature>
<evidence type="ECO:0000313" key="12">
    <source>
        <dbReference type="EMBL" id="GAV59501.1"/>
    </source>
</evidence>
<evidence type="ECO:0000256" key="10">
    <source>
        <dbReference type="ARBA" id="ARBA00045970"/>
    </source>
</evidence>
<dbReference type="InParanoid" id="A0A1Q3AUU8"/>
<comment type="subcellular location">
    <subcellularLocation>
        <location evidence="2">Cytoplasm</location>
    </subcellularLocation>
    <subcellularLocation>
        <location evidence="1">Nucleus</location>
    </subcellularLocation>
</comment>
<dbReference type="Pfam" id="PF15264">
    <property type="entry name" value="TSSC4"/>
    <property type="match status" value="1"/>
</dbReference>
<sequence>MEDSLKVRLDKAFGSLSSTTPSPSLWSLNDGEIQRDGWIRDKGSPEPETHPFCSWNQQYRKEMEKDLDEEEEEEESRSRDASIPEKPFDDYDDEQWLIKSSIGLDSTLDYEEEEDEFDKMADGKDLPKERLYLKDINDYETDADLLNELPTSFKGFTRDMRANHMAAKIRLREDAEAAKHIHSLHVSEGPAADAIMYAAPTAVKLCEDSILKSILKRKDNQPDTNENQLDLKSQKRVRFDAGSCDEDAEGAQDRSRESCFEEEAVVSNDTYAMPPDYPSGIPDYMRNPTKYTRYTFDSTDMDEESNWQAYMDFLKLKSSNMDSQSNDSSVELPKSVTFVPKKKKDDTTIIECRSESKQDQVDDGKSLPIGIASRNGDNEIDGDVCAMEEDEPKTIDDKRNSLQKLGRQYRMKSGLEESDEYN</sequence>